<name>A0A550CAV6_9AGAR</name>
<reference evidence="6 7" key="1">
    <citation type="journal article" date="2019" name="New Phytol.">
        <title>Comparative genomics reveals unique wood-decay strategies and fruiting body development in the Schizophyllaceae.</title>
        <authorList>
            <person name="Almasi E."/>
            <person name="Sahu N."/>
            <person name="Krizsan K."/>
            <person name="Balint B."/>
            <person name="Kovacs G.M."/>
            <person name="Kiss B."/>
            <person name="Cseklye J."/>
            <person name="Drula E."/>
            <person name="Henrissat B."/>
            <person name="Nagy I."/>
            <person name="Chovatia M."/>
            <person name="Adam C."/>
            <person name="LaButti K."/>
            <person name="Lipzen A."/>
            <person name="Riley R."/>
            <person name="Grigoriev I.V."/>
            <person name="Nagy L.G."/>
        </authorList>
    </citation>
    <scope>NUCLEOTIDE SEQUENCE [LARGE SCALE GENOMIC DNA]</scope>
    <source>
        <strain evidence="6 7">NL-1724</strain>
    </source>
</reference>
<dbReference type="PROSITE" id="PS50865">
    <property type="entry name" value="ZF_MYND_2"/>
    <property type="match status" value="1"/>
</dbReference>
<dbReference type="AlphaFoldDB" id="A0A550CAV6"/>
<keyword evidence="1" id="KW-0479">Metal-binding</keyword>
<proteinExistence type="predicted"/>
<accession>A0A550CAV6</accession>
<keyword evidence="3" id="KW-0862">Zinc</keyword>
<organism evidence="6 7">
    <name type="scientific">Schizophyllum amplum</name>
    <dbReference type="NCBI Taxonomy" id="97359"/>
    <lineage>
        <taxon>Eukaryota</taxon>
        <taxon>Fungi</taxon>
        <taxon>Dikarya</taxon>
        <taxon>Basidiomycota</taxon>
        <taxon>Agaricomycotina</taxon>
        <taxon>Agaricomycetes</taxon>
        <taxon>Agaricomycetidae</taxon>
        <taxon>Agaricales</taxon>
        <taxon>Schizophyllaceae</taxon>
        <taxon>Schizophyllum</taxon>
    </lineage>
</organism>
<keyword evidence="7" id="KW-1185">Reference proteome</keyword>
<feature type="domain" description="MYND-type" evidence="5">
    <location>
        <begin position="407"/>
        <end position="448"/>
    </location>
</feature>
<dbReference type="Gene3D" id="6.10.140.2220">
    <property type="match status" value="1"/>
</dbReference>
<evidence type="ECO:0000313" key="7">
    <source>
        <dbReference type="Proteomes" id="UP000320762"/>
    </source>
</evidence>
<evidence type="ECO:0000313" key="6">
    <source>
        <dbReference type="EMBL" id="TRM61942.1"/>
    </source>
</evidence>
<gene>
    <name evidence="6" type="ORF">BD626DRAFT_596373</name>
</gene>
<evidence type="ECO:0000256" key="4">
    <source>
        <dbReference type="PROSITE-ProRule" id="PRU00134"/>
    </source>
</evidence>
<dbReference type="InterPro" id="IPR002893">
    <property type="entry name" value="Znf_MYND"/>
</dbReference>
<evidence type="ECO:0000259" key="5">
    <source>
        <dbReference type="PROSITE" id="PS50865"/>
    </source>
</evidence>
<evidence type="ECO:0000256" key="3">
    <source>
        <dbReference type="ARBA" id="ARBA00022833"/>
    </source>
</evidence>
<dbReference type="SUPFAM" id="SSF144232">
    <property type="entry name" value="HIT/MYND zinc finger-like"/>
    <property type="match status" value="1"/>
</dbReference>
<sequence length="598" mass="67857">MPVRSIAELSDRDVLRRLGETLRLSTTYAYLRLDPFALDSEHWSLRSLQVRHAISNLESLQGVMGFRDQEEGLIVPDIDRCVRSIWPTLVLWIDFLHPVHHVGTERMERVPLQALCDILNELFRTDTPAFQLCKETPRLYELLFLLWLRLDEYVTPGTDVYHCLSYLAHTVDRSMYVVPKRSFMTEIAKAQPFSDRVQAVAGYYKAPHCIPAALAAVGHRPHKLYRKMLVQARLLADAIATLRSDKLLEKISEPFIPISEFVTLQLVMHRYPKDIVCGFVDLIHYLRDMPGGRGNGPARMLCSILSSIWATCDDGRSLAWSLRAGVLPIMIALDAKKSDDILVAHALHIVTRKAYHVRVLREFLKGGEALSFVGATFKGPNTLASYDNEIRRRVNLLQRWSQEKCLYTKCHSNIDAVPVAVRRCPCFSAAYCSKECQRADWASHKPNCVNGVHTVEIGTHDILSLYPGDLSPQDAHFIAFYVRTWTHTHAQTLLQSVIRAQEITPSGSKPHKYNVQVNVGELPVGYDFWILELPRDRQDDSWLTFSATVTRPQGMALVQVMVLPLTALRARAGKSVAEGYPVQGYALEHEFHPMRATE</sequence>
<evidence type="ECO:0000256" key="2">
    <source>
        <dbReference type="ARBA" id="ARBA00022771"/>
    </source>
</evidence>
<dbReference type="GO" id="GO:0008270">
    <property type="term" value="F:zinc ion binding"/>
    <property type="evidence" value="ECO:0007669"/>
    <property type="project" value="UniProtKB-KW"/>
</dbReference>
<dbReference type="EMBL" id="VDMD01000014">
    <property type="protein sequence ID" value="TRM61942.1"/>
    <property type="molecule type" value="Genomic_DNA"/>
</dbReference>
<keyword evidence="2 4" id="KW-0863">Zinc-finger</keyword>
<comment type="caution">
    <text evidence="6">The sequence shown here is derived from an EMBL/GenBank/DDBJ whole genome shotgun (WGS) entry which is preliminary data.</text>
</comment>
<dbReference type="OrthoDB" id="432970at2759"/>
<dbReference type="Proteomes" id="UP000320762">
    <property type="component" value="Unassembled WGS sequence"/>
</dbReference>
<evidence type="ECO:0000256" key="1">
    <source>
        <dbReference type="ARBA" id="ARBA00022723"/>
    </source>
</evidence>
<dbReference type="Pfam" id="PF01753">
    <property type="entry name" value="zf-MYND"/>
    <property type="match status" value="1"/>
</dbReference>
<protein>
    <recommendedName>
        <fullName evidence="5">MYND-type domain-containing protein</fullName>
    </recommendedName>
</protein>